<evidence type="ECO:0000259" key="2">
    <source>
        <dbReference type="PROSITE" id="PS50878"/>
    </source>
</evidence>
<reference evidence="4" key="1">
    <citation type="journal article" date="2015" name="Nat. Genet.">
        <title>The genome and transcriptome of the zoonotic hookworm Ancylostoma ceylanicum identify infection-specific gene families.</title>
        <authorList>
            <person name="Schwarz E.M."/>
            <person name="Hu Y."/>
            <person name="Antoshechkin I."/>
            <person name="Miller M.M."/>
            <person name="Sternberg P.W."/>
            <person name="Aroian R.V."/>
        </authorList>
    </citation>
    <scope>NUCLEOTIDE SEQUENCE</scope>
    <source>
        <strain evidence="4">HY135</strain>
    </source>
</reference>
<gene>
    <name evidence="3" type="primary">Acey_s0022.g482</name>
    <name evidence="3" type="ORF">Y032_0022g482</name>
</gene>
<dbReference type="EMBL" id="JARK01001358">
    <property type="protein sequence ID" value="EYC20161.1"/>
    <property type="molecule type" value="Genomic_DNA"/>
</dbReference>
<evidence type="ECO:0000256" key="1">
    <source>
        <dbReference type="SAM" id="MobiDB-lite"/>
    </source>
</evidence>
<accession>A0A016UYS2</accession>
<dbReference type="Proteomes" id="UP000024635">
    <property type="component" value="Unassembled WGS sequence"/>
</dbReference>
<protein>
    <recommendedName>
        <fullName evidence="2">Reverse transcriptase domain-containing protein</fullName>
    </recommendedName>
</protein>
<feature type="domain" description="Reverse transcriptase" evidence="2">
    <location>
        <begin position="1"/>
        <end position="211"/>
    </location>
</feature>
<dbReference type="OrthoDB" id="5876303at2759"/>
<dbReference type="AlphaFoldDB" id="A0A016UYS2"/>
<proteinExistence type="predicted"/>
<evidence type="ECO:0000313" key="4">
    <source>
        <dbReference type="Proteomes" id="UP000024635"/>
    </source>
</evidence>
<evidence type="ECO:0000313" key="3">
    <source>
        <dbReference type="EMBL" id="EYC20161.1"/>
    </source>
</evidence>
<feature type="region of interest" description="Disordered" evidence="1">
    <location>
        <begin position="192"/>
        <end position="211"/>
    </location>
</feature>
<sequence length="211" mass="24425">MNEISPDSIKGKRLVGSLYVEDEEPGRRRRTRMRGGATDIALYFYTLHDCHYFTPLLILTAVSANHPPPEPATLNRRGRRKERNLPRDGFCSNFRSRTLTALFQLKFGDNIFMQTKGVPQGGNVSPLLADLTLSYFEYEYAKKHFQFGKDMIPFRYMDDILTDITLYFYTLHDCHYFTPLLILTAVSANHPPPEPATLNRRGRRKERSAFK</sequence>
<dbReference type="InterPro" id="IPR000477">
    <property type="entry name" value="RT_dom"/>
</dbReference>
<keyword evidence="4" id="KW-1185">Reference proteome</keyword>
<dbReference type="PROSITE" id="PS50878">
    <property type="entry name" value="RT_POL"/>
    <property type="match status" value="1"/>
</dbReference>
<comment type="caution">
    <text evidence="3">The sequence shown here is derived from an EMBL/GenBank/DDBJ whole genome shotgun (WGS) entry which is preliminary data.</text>
</comment>
<name>A0A016UYS2_9BILA</name>
<feature type="compositionally biased region" description="Basic residues" evidence="1">
    <location>
        <begin position="200"/>
        <end position="211"/>
    </location>
</feature>
<organism evidence="3 4">
    <name type="scientific">Ancylostoma ceylanicum</name>
    <dbReference type="NCBI Taxonomy" id="53326"/>
    <lineage>
        <taxon>Eukaryota</taxon>
        <taxon>Metazoa</taxon>
        <taxon>Ecdysozoa</taxon>
        <taxon>Nematoda</taxon>
        <taxon>Chromadorea</taxon>
        <taxon>Rhabditida</taxon>
        <taxon>Rhabditina</taxon>
        <taxon>Rhabditomorpha</taxon>
        <taxon>Strongyloidea</taxon>
        <taxon>Ancylostomatidae</taxon>
        <taxon>Ancylostomatinae</taxon>
        <taxon>Ancylostoma</taxon>
    </lineage>
</organism>